<dbReference type="InterPro" id="IPR051313">
    <property type="entry name" value="Bact_iron-sidero_bind"/>
</dbReference>
<evidence type="ECO:0000313" key="4">
    <source>
        <dbReference type="EMBL" id="EUJ43715.1"/>
    </source>
</evidence>
<dbReference type="PATRIC" id="fig|1265816.5.peg.2389"/>
<evidence type="ECO:0000256" key="2">
    <source>
        <dbReference type="ARBA" id="ARBA00022729"/>
    </source>
</evidence>
<dbReference type="EMBL" id="AODL01000021">
    <property type="protein sequence ID" value="EUJ43715.1"/>
    <property type="molecule type" value="Genomic_DNA"/>
</dbReference>
<feature type="signal peptide" evidence="3">
    <location>
        <begin position="1"/>
        <end position="18"/>
    </location>
</feature>
<gene>
    <name evidence="4" type="ORF">PRIP_12119</name>
</gene>
<dbReference type="AlphaFoldDB" id="W7D425"/>
<dbReference type="SUPFAM" id="SSF53807">
    <property type="entry name" value="Helical backbone' metal receptor"/>
    <property type="match status" value="1"/>
</dbReference>
<reference evidence="4 5" key="1">
    <citation type="journal article" date="2014" name="Int. J. Syst. Evol. Microbiol.">
        <title>Listeria floridensis sp. nov., Listeria aquatica sp. nov., Listeria cornellensis sp. nov., Listeria riparia sp. nov. and Listeria grandensis sp. nov., from agricultural and natural environments.</title>
        <authorList>
            <person name="den Bakker H.C."/>
            <person name="Warchocki S."/>
            <person name="Wright E.M."/>
            <person name="Allred A.F."/>
            <person name="Ahlstrom C."/>
            <person name="Manuel C.S."/>
            <person name="Stasiewicz M.J."/>
            <person name="Burrell A."/>
            <person name="Roof S."/>
            <person name="Strawn L."/>
            <person name="Fortes E.D."/>
            <person name="Nightingale K.K."/>
            <person name="Kephart D."/>
            <person name="Wiedmann M."/>
        </authorList>
    </citation>
    <scope>NUCLEOTIDE SEQUENCE [LARGE SCALE GENOMIC DNA]</scope>
    <source>
        <strain evidence="4 5">FSL S10-1204</strain>
    </source>
</reference>
<evidence type="ECO:0000313" key="5">
    <source>
        <dbReference type="Proteomes" id="UP000019248"/>
    </source>
</evidence>
<dbReference type="Proteomes" id="UP000019248">
    <property type="component" value="Unassembled WGS sequence"/>
</dbReference>
<keyword evidence="2 3" id="KW-0732">Signal</keyword>
<proteinExistence type="predicted"/>
<sequence length="133" mass="14551">MKKMILIAITVFVGLVLASCGSDQKAEGQPEMRTYTMPNGKKVEIPNNPKKIVVTEYMGSLAALGVKPIGAKSFVLQNPYLESYKEGVEDIGDPGSPEKVAELQPDLIIVSQEDEYNQMKKNCANSSNPLQYV</sequence>
<evidence type="ECO:0000256" key="3">
    <source>
        <dbReference type="SAM" id="SignalP"/>
    </source>
</evidence>
<keyword evidence="1" id="KW-0813">Transport</keyword>
<dbReference type="PROSITE" id="PS51257">
    <property type="entry name" value="PROKAR_LIPOPROTEIN"/>
    <property type="match status" value="1"/>
</dbReference>
<organism evidence="4 5">
    <name type="scientific">Listeria riparia FSL S10-1204</name>
    <dbReference type="NCBI Taxonomy" id="1265816"/>
    <lineage>
        <taxon>Bacteria</taxon>
        <taxon>Bacillati</taxon>
        <taxon>Bacillota</taxon>
        <taxon>Bacilli</taxon>
        <taxon>Bacillales</taxon>
        <taxon>Listeriaceae</taxon>
        <taxon>Listeria</taxon>
    </lineage>
</organism>
<accession>W7D425</accession>
<dbReference type="GO" id="GO:0030288">
    <property type="term" value="C:outer membrane-bounded periplasmic space"/>
    <property type="evidence" value="ECO:0007669"/>
    <property type="project" value="TreeGrafter"/>
</dbReference>
<evidence type="ECO:0000256" key="1">
    <source>
        <dbReference type="ARBA" id="ARBA00022448"/>
    </source>
</evidence>
<protein>
    <submittedName>
        <fullName evidence="4">Iron ABC transporter substrate-binding protein</fullName>
    </submittedName>
</protein>
<dbReference type="Gene3D" id="3.40.50.1980">
    <property type="entry name" value="Nitrogenase molybdenum iron protein domain"/>
    <property type="match status" value="1"/>
</dbReference>
<dbReference type="PANTHER" id="PTHR30532:SF26">
    <property type="entry name" value="IRON(3+)-HYDROXAMATE-BINDING PROTEIN FHUD"/>
    <property type="match status" value="1"/>
</dbReference>
<dbReference type="PANTHER" id="PTHR30532">
    <property type="entry name" value="IRON III DICITRATE-BINDING PERIPLASMIC PROTEIN"/>
    <property type="match status" value="1"/>
</dbReference>
<name>W7D425_9LIST</name>
<dbReference type="RefSeq" id="WP_420912122.1">
    <property type="nucleotide sequence ID" value="NZ_AODL01000021.1"/>
</dbReference>
<comment type="caution">
    <text evidence="4">The sequence shown here is derived from an EMBL/GenBank/DDBJ whole genome shotgun (WGS) entry which is preliminary data.</text>
</comment>
<keyword evidence="5" id="KW-1185">Reference proteome</keyword>
<feature type="chain" id="PRO_5038452996" evidence="3">
    <location>
        <begin position="19"/>
        <end position="133"/>
    </location>
</feature>